<dbReference type="Gene3D" id="3.40.630.30">
    <property type="match status" value="1"/>
</dbReference>
<dbReference type="Proteomes" id="UP001179280">
    <property type="component" value="Unassembled WGS sequence"/>
</dbReference>
<evidence type="ECO:0000313" key="2">
    <source>
        <dbReference type="EMBL" id="MBM7837185.1"/>
    </source>
</evidence>
<dbReference type="EMBL" id="JAFBCV010000001">
    <property type="protein sequence ID" value="MBM7837185.1"/>
    <property type="molecule type" value="Genomic_DNA"/>
</dbReference>
<proteinExistence type="predicted"/>
<sequence>MNDYQLVSNYRKNERLRESFNKLAIATFGLDFKAWYKRGYWDERYIPYSFLYEGEVVANASIFKMTLILNGKLYNAIQVGTVMTAAAHQKRGLAGRLMKHLLRVYAGEMIYLYANKAVLDFYPRYGFKRVHESLYTIDVKEADLSVEQGHAVQQVSLDHDRELLEFYAKHRVSQSNQVDVANNDALLLFYFAIPFAEMIYYIAELDVIVLMEHEEDTLQLYDVISLQEPKIDKVLASCMKPTTEKIVCHFTPGFELKGMQVETVSDDDDALFVLGELVSPIKFPVTSHC</sequence>
<dbReference type="SUPFAM" id="SSF55729">
    <property type="entry name" value="Acyl-CoA N-acyltransferases (Nat)"/>
    <property type="match status" value="1"/>
</dbReference>
<accession>A0ABS2SPL5</accession>
<evidence type="ECO:0000259" key="1">
    <source>
        <dbReference type="PROSITE" id="PS51186"/>
    </source>
</evidence>
<dbReference type="RefSeq" id="WP_204464053.1">
    <property type="nucleotide sequence ID" value="NZ_JAFBCV010000001.1"/>
</dbReference>
<protein>
    <submittedName>
        <fullName evidence="2">GNAT superfamily N-acetyltransferase</fullName>
    </submittedName>
</protein>
<dbReference type="InterPro" id="IPR016181">
    <property type="entry name" value="Acyl_CoA_acyltransferase"/>
</dbReference>
<dbReference type="InterPro" id="IPR000182">
    <property type="entry name" value="GNAT_dom"/>
</dbReference>
<name>A0ABS2SPL5_9BACI</name>
<comment type="caution">
    <text evidence="2">The sequence shown here is derived from an EMBL/GenBank/DDBJ whole genome shotgun (WGS) entry which is preliminary data.</text>
</comment>
<keyword evidence="3" id="KW-1185">Reference proteome</keyword>
<dbReference type="Pfam" id="PF13527">
    <property type="entry name" value="Acetyltransf_9"/>
    <property type="match status" value="1"/>
</dbReference>
<dbReference type="PROSITE" id="PS51186">
    <property type="entry name" value="GNAT"/>
    <property type="match status" value="1"/>
</dbReference>
<feature type="domain" description="N-acetyltransferase" evidence="1">
    <location>
        <begin position="8"/>
        <end position="147"/>
    </location>
</feature>
<organism evidence="2 3">
    <name type="scientific">Shouchella xiaoxiensis</name>
    <dbReference type="NCBI Taxonomy" id="766895"/>
    <lineage>
        <taxon>Bacteria</taxon>
        <taxon>Bacillati</taxon>
        <taxon>Bacillota</taxon>
        <taxon>Bacilli</taxon>
        <taxon>Bacillales</taxon>
        <taxon>Bacillaceae</taxon>
        <taxon>Shouchella</taxon>
    </lineage>
</organism>
<gene>
    <name evidence="2" type="ORF">JOC54_000416</name>
</gene>
<reference evidence="2" key="1">
    <citation type="submission" date="2021-01" db="EMBL/GenBank/DDBJ databases">
        <title>Genomic Encyclopedia of Type Strains, Phase IV (KMG-IV): sequencing the most valuable type-strain genomes for metagenomic binning, comparative biology and taxonomic classification.</title>
        <authorList>
            <person name="Goeker M."/>
        </authorList>
    </citation>
    <scope>NUCLEOTIDE SEQUENCE</scope>
    <source>
        <strain evidence="2">DSM 21943</strain>
    </source>
</reference>
<evidence type="ECO:0000313" key="3">
    <source>
        <dbReference type="Proteomes" id="UP001179280"/>
    </source>
</evidence>